<dbReference type="InterPro" id="IPR045427">
    <property type="entry name" value="MoxR"/>
</dbReference>
<name>A0A4S5ENU8_9ACTN</name>
<proteinExistence type="predicted"/>
<dbReference type="InterPro" id="IPR027417">
    <property type="entry name" value="P-loop_NTPase"/>
</dbReference>
<accession>A0A4S5ENU8</accession>
<protein>
    <submittedName>
        <fullName evidence="3">AAA family ATPase</fullName>
    </submittedName>
</protein>
<dbReference type="Pfam" id="PF17868">
    <property type="entry name" value="AAA_lid_8"/>
    <property type="match status" value="1"/>
</dbReference>
<dbReference type="InterPro" id="IPR050513">
    <property type="entry name" value="RavA_ATPases"/>
</dbReference>
<dbReference type="Gene3D" id="3.40.50.300">
    <property type="entry name" value="P-loop containing nucleotide triphosphate hydrolases"/>
    <property type="match status" value="1"/>
</dbReference>
<dbReference type="AlphaFoldDB" id="A0A4S5ENU8"/>
<dbReference type="Proteomes" id="UP000305282">
    <property type="component" value="Unassembled WGS sequence"/>
</dbReference>
<keyword evidence="4" id="KW-1185">Reference proteome</keyword>
<dbReference type="InterPro" id="IPR041538">
    <property type="entry name" value="RavA-like_AAA_lid"/>
</dbReference>
<feature type="domain" description="MoxR" evidence="2">
    <location>
        <begin position="4"/>
        <end position="179"/>
    </location>
</feature>
<dbReference type="OrthoDB" id="1814213at2"/>
<evidence type="ECO:0000313" key="4">
    <source>
        <dbReference type="Proteomes" id="UP000305282"/>
    </source>
</evidence>
<dbReference type="Pfam" id="PF20030">
    <property type="entry name" value="bpMoxR"/>
    <property type="match status" value="1"/>
</dbReference>
<organism evidence="3 4">
    <name type="scientific">Candidatus Frankia alpina</name>
    <dbReference type="NCBI Taxonomy" id="2699483"/>
    <lineage>
        <taxon>Bacteria</taxon>
        <taxon>Bacillati</taxon>
        <taxon>Actinomycetota</taxon>
        <taxon>Actinomycetes</taxon>
        <taxon>Frankiales</taxon>
        <taxon>Frankiaceae</taxon>
        <taxon>Frankia</taxon>
    </lineage>
</organism>
<feature type="domain" description="ATPase RavA-like AAA lid" evidence="1">
    <location>
        <begin position="213"/>
        <end position="281"/>
    </location>
</feature>
<evidence type="ECO:0000313" key="3">
    <source>
        <dbReference type="EMBL" id="THJ73886.1"/>
    </source>
</evidence>
<comment type="caution">
    <text evidence="3">The sequence shown here is derived from an EMBL/GenBank/DDBJ whole genome shotgun (WGS) entry which is preliminary data.</text>
</comment>
<dbReference type="PANTHER" id="PTHR32204">
    <property type="entry name" value="ATPASE RAVA"/>
    <property type="match status" value="1"/>
</dbReference>
<dbReference type="EMBL" id="SSXH01000343">
    <property type="protein sequence ID" value="THJ73886.1"/>
    <property type="molecule type" value="Genomic_DNA"/>
</dbReference>
<reference evidence="3 4" key="1">
    <citation type="submission" date="2019-04" db="EMBL/GenBank/DDBJ databases">
        <title>Draft genome sequences for three unisolated Alnus-infective Frankia Sp+ strains, AgTrS, AiOr and AvVan, the first sequenced Frankia strains able to sporulate in-planta.</title>
        <authorList>
            <person name="Bethencourt L."/>
            <person name="Vautrin F."/>
            <person name="Taib N."/>
            <person name="Dubost A."/>
            <person name="Castro-Garcia L."/>
            <person name="Imbaud O."/>
            <person name="Abrouk D."/>
            <person name="Fournier P."/>
            <person name="Briolay J."/>
            <person name="Nguyen A."/>
            <person name="Normand P."/>
            <person name="Fernandez M.P."/>
            <person name="Brochier-Armanet C."/>
            <person name="Herrera-Belaroussi A."/>
        </authorList>
    </citation>
    <scope>NUCLEOTIDE SEQUENCE [LARGE SCALE GENOMIC DNA]</scope>
    <source>
        <strain evidence="3 4">AvVan</strain>
    </source>
</reference>
<gene>
    <name evidence="3" type="ORF">E7Y31_14070</name>
</gene>
<dbReference type="PANTHER" id="PTHR32204:SF0">
    <property type="entry name" value="ATPASE RAVA"/>
    <property type="match status" value="1"/>
</dbReference>
<sequence length="372" mass="40286">MAEVAGLFQERDTEIRMIVTGVLAGQHTLLGPPGTGKSARVRELTGRIEAGVYWEILLHKFISPSAIFGPVDLAALTARGEHRQVLDGHATRAHVAFLDEIFKCSAAALNSMLAFLNERIYHPESGGAPIGCPLISAVCASNELAEDDTTAALYDRLLIRMEVDYLSEPGSFEGLLRGAAGVRRPAGRTTVALADVQHAVAVEVPVVDLPDMVIDAVRDLRADLRGREIVSSDRRWVQAVRLLQAAAWLAGRAMVSVDDLAVLVHVLWDSPVHRGTVERVVRGYLSPDDRRLADLGDEVDRIAAELDKLVAAGDAGRLRNWAIDQNTAMATTVKRLGSIRDAADHAQHVYARMLSEALGVSPDKIPMLGGRR</sequence>
<evidence type="ECO:0000259" key="2">
    <source>
        <dbReference type="Pfam" id="PF20030"/>
    </source>
</evidence>
<dbReference type="SUPFAM" id="SSF52540">
    <property type="entry name" value="P-loop containing nucleoside triphosphate hydrolases"/>
    <property type="match status" value="1"/>
</dbReference>
<evidence type="ECO:0000259" key="1">
    <source>
        <dbReference type="Pfam" id="PF17868"/>
    </source>
</evidence>